<feature type="region of interest" description="Disordered" evidence="1">
    <location>
        <begin position="108"/>
        <end position="127"/>
    </location>
</feature>
<feature type="compositionally biased region" description="Low complexity" evidence="1">
    <location>
        <begin position="169"/>
        <end position="184"/>
    </location>
</feature>
<feature type="compositionally biased region" description="Low complexity" evidence="1">
    <location>
        <begin position="316"/>
        <end position="332"/>
    </location>
</feature>
<sequence>MRILLVNQNKMVDKLFENIAKKLGLELVIQEHVGEILPKLQENADCFFFADDTAVGQEEYEQLKPHLEGLKLSGFLHRKDVPTFGAFTHYITKPFLPTDVLHTLEAELGTSPSTPPTQQPSTAEDTTPFDMDLAFKDIDSSLKQLEDLLDTDKTPEAPTDQQTPPPQEAPSTQQPQPTPQATSESEPGMAFSIEDLLPVESDHDEHDGVAMEDSKPTPPAESADSPVTHANAMHADMLQDLVQEHSPKAQDLMDSTGENLGDLMHSVVDGSAQNSDTEPKPAQSTPPLEAEAPAPPLEPTPTAKSEVTLEESELGAQAHTETATTEPPVAELEQSDPNTQEMPTDSQELTQTHLAEPTEEQPAPISADMGDAKPAESLELESEMPSEALEGLKSEESEEGHSLEQAEQTPPTPTELPNAMPEALEPTKPAEPIPPQEADTQTEPSTDSQELNQADLTAHSDSMEQPTDSKEPTTELEALSEMDTPKIEELAPSQEMQEDSLETPSLEDSIEAMNTEPAPPIKPLEEPLELEADMLLEPEMLQDTLESVAASIEPMENTNTLAEQEPLTPPLESQELPTLESSAESAEPTLLETEGLETALETGELESEGGETKAVESGVTPEQAELEPELATEEPHPQLEGIEELESLEFQELPTLESSAESAEPTLLETEGLEIGELESEGEEDKAVESEMALEQAESEPELAEPNLATQEPQPQLEDAEQAPPSTQDVPGSVLAQTHPKTPEPQTIEHIEDIPTAVMTSVMDGSYEESLKAQEGTKEAITPQQAEEQPTPQAPPAEAPTQASTPATITLNTLDLQTLLKDLPIDPKILENKVLRIQLVDKE</sequence>
<feature type="region of interest" description="Disordered" evidence="1">
    <location>
        <begin position="553"/>
        <end position="807"/>
    </location>
</feature>
<keyword evidence="3" id="KW-1185">Reference proteome</keyword>
<feature type="compositionally biased region" description="Polar residues" evidence="1">
    <location>
        <begin position="575"/>
        <end position="584"/>
    </location>
</feature>
<dbReference type="KEGG" id="hbi:HBZC1_10890"/>
<feature type="compositionally biased region" description="Acidic residues" evidence="1">
    <location>
        <begin position="671"/>
        <end position="686"/>
    </location>
</feature>
<evidence type="ECO:0000313" key="3">
    <source>
        <dbReference type="Proteomes" id="UP000008387"/>
    </source>
</evidence>
<feature type="compositionally biased region" description="Basic and acidic residues" evidence="1">
    <location>
        <begin position="769"/>
        <end position="778"/>
    </location>
</feature>
<dbReference type="Proteomes" id="UP000008387">
    <property type="component" value="Chromosome"/>
</dbReference>
<feature type="compositionally biased region" description="Polar residues" evidence="1">
    <location>
        <begin position="335"/>
        <end position="353"/>
    </location>
</feature>
<organism evidence="2 3">
    <name type="scientific">Helicobacter bizzozeronii (strain CIII-1)</name>
    <dbReference type="NCBI Taxonomy" id="1002804"/>
    <lineage>
        <taxon>Bacteria</taxon>
        <taxon>Pseudomonadati</taxon>
        <taxon>Campylobacterota</taxon>
        <taxon>Epsilonproteobacteria</taxon>
        <taxon>Campylobacterales</taxon>
        <taxon>Helicobacteraceae</taxon>
        <taxon>Helicobacter</taxon>
    </lineage>
</organism>
<feature type="compositionally biased region" description="Basic and acidic residues" evidence="1">
    <location>
        <begin position="204"/>
        <end position="215"/>
    </location>
</feature>
<dbReference type="HOGENOM" id="CLU_394213_0_0_7"/>
<reference evidence="2 3" key="1">
    <citation type="journal article" date="2011" name="J. Bacteriol.">
        <title>Genome sequence of Helicobacter bizzozeronii strain CIII-1, an isolate from human gastric mucosa.</title>
        <authorList>
            <person name="Schott T."/>
            <person name="Rossi M."/>
            <person name="Hanninen M.L."/>
        </authorList>
    </citation>
    <scope>NUCLEOTIDE SEQUENCE [LARGE SCALE GENOMIC DNA]</scope>
    <source>
        <strain evidence="2 3">CIII-1</strain>
    </source>
</reference>
<evidence type="ECO:0000256" key="1">
    <source>
        <dbReference type="SAM" id="MobiDB-lite"/>
    </source>
</evidence>
<dbReference type="STRING" id="1002804.HBZC1_10890"/>
<evidence type="ECO:0000313" key="2">
    <source>
        <dbReference type="EMBL" id="CCB80075.1"/>
    </source>
</evidence>
<proteinExistence type="predicted"/>
<gene>
    <name evidence="2" type="ordered locus">HBZC1_10890</name>
</gene>
<feature type="compositionally biased region" description="Low complexity" evidence="1">
    <location>
        <begin position="782"/>
        <end position="791"/>
    </location>
</feature>
<feature type="compositionally biased region" description="Basic and acidic residues" evidence="1">
    <location>
        <begin position="390"/>
        <end position="404"/>
    </location>
</feature>
<dbReference type="EMBL" id="FR871757">
    <property type="protein sequence ID" value="CCB80075.1"/>
    <property type="molecule type" value="Genomic_DNA"/>
</dbReference>
<dbReference type="RefSeq" id="WP_013890507.1">
    <property type="nucleotide sequence ID" value="NC_015674.1"/>
</dbReference>
<feature type="region of interest" description="Disordered" evidence="1">
    <location>
        <begin position="204"/>
        <end position="505"/>
    </location>
</feature>
<protein>
    <submittedName>
        <fullName evidence="2">MJ0042 family finger-like protein</fullName>
    </submittedName>
</protein>
<dbReference type="AlphaFoldDB" id="F8KTC4"/>
<feature type="compositionally biased region" description="Low complexity" evidence="1">
    <location>
        <begin position="587"/>
        <end position="602"/>
    </location>
</feature>
<name>F8KTC4_HELBC</name>
<accession>F8KTC4</accession>
<feature type="compositionally biased region" description="Polar residues" evidence="1">
    <location>
        <begin position="724"/>
        <end position="740"/>
    </location>
</feature>
<feature type="compositionally biased region" description="Polar residues" evidence="1">
    <location>
        <begin position="438"/>
        <end position="466"/>
    </location>
</feature>
<feature type="region of interest" description="Disordered" evidence="1">
    <location>
        <begin position="152"/>
        <end position="186"/>
    </location>
</feature>